<accession>A0ABT8A3L2</accession>
<evidence type="ECO:0000313" key="8">
    <source>
        <dbReference type="EMBL" id="MDN3564304.1"/>
    </source>
</evidence>
<dbReference type="PANTHER" id="PTHR19372">
    <property type="entry name" value="SULFITE REDUCTASE"/>
    <property type="match status" value="1"/>
</dbReference>
<feature type="non-terminal residue" evidence="8">
    <location>
        <position position="1"/>
    </location>
</feature>
<evidence type="ECO:0000259" key="7">
    <source>
        <dbReference type="Pfam" id="PF03404"/>
    </source>
</evidence>
<feature type="region of interest" description="Disordered" evidence="5">
    <location>
        <begin position="1"/>
        <end position="20"/>
    </location>
</feature>
<dbReference type="SUPFAM" id="SSF81296">
    <property type="entry name" value="E set domains"/>
    <property type="match status" value="1"/>
</dbReference>
<evidence type="ECO:0000256" key="4">
    <source>
        <dbReference type="ARBA" id="ARBA00023002"/>
    </source>
</evidence>
<evidence type="ECO:0000256" key="2">
    <source>
        <dbReference type="ARBA" id="ARBA00022505"/>
    </source>
</evidence>
<dbReference type="PANTHER" id="PTHR19372:SF7">
    <property type="entry name" value="SULFITE OXIDASE, MITOCHONDRIAL"/>
    <property type="match status" value="1"/>
</dbReference>
<evidence type="ECO:0000256" key="3">
    <source>
        <dbReference type="ARBA" id="ARBA00022723"/>
    </source>
</evidence>
<reference evidence="9" key="1">
    <citation type="journal article" date="2019" name="Int. J. Syst. Evol. Microbiol.">
        <title>The Global Catalogue of Microorganisms (GCM) 10K type strain sequencing project: providing services to taxonomists for standard genome sequencing and annotation.</title>
        <authorList>
            <consortium name="The Broad Institute Genomics Platform"/>
            <consortium name="The Broad Institute Genome Sequencing Center for Infectious Disease"/>
            <person name="Wu L."/>
            <person name="Ma J."/>
        </authorList>
    </citation>
    <scope>NUCLEOTIDE SEQUENCE [LARGE SCALE GENOMIC DNA]</scope>
    <source>
        <strain evidence="9">CECT 7131</strain>
    </source>
</reference>
<evidence type="ECO:0000256" key="1">
    <source>
        <dbReference type="ARBA" id="ARBA00001924"/>
    </source>
</evidence>
<dbReference type="Gene3D" id="3.90.420.10">
    <property type="entry name" value="Oxidoreductase, molybdopterin-binding domain"/>
    <property type="match status" value="1"/>
</dbReference>
<keyword evidence="4" id="KW-0560">Oxidoreductase</keyword>
<protein>
    <submittedName>
        <fullName evidence="8">Molybdopterin-dependent oxidoreductase</fullName>
    </submittedName>
</protein>
<dbReference type="SUPFAM" id="SSF56524">
    <property type="entry name" value="Oxidoreductase molybdopterin-binding domain"/>
    <property type="match status" value="1"/>
</dbReference>
<dbReference type="Pfam" id="PF00174">
    <property type="entry name" value="Oxidored_molyb"/>
    <property type="match status" value="1"/>
</dbReference>
<keyword evidence="2" id="KW-0500">Molybdenum</keyword>
<proteinExistence type="predicted"/>
<dbReference type="InterPro" id="IPR036374">
    <property type="entry name" value="OxRdtase_Mopterin-bd_sf"/>
</dbReference>
<dbReference type="Gene3D" id="2.60.40.650">
    <property type="match status" value="1"/>
</dbReference>
<sequence>AAGAMQVSFNGLDEPPAPDTPDFTKALNVDHARDGEVMLAWAMNGADLPMLNGYPLRLVVPGTYGTYWVKHLHEIIVLDKPSDNFWMTSAYRIPDNDCACVPAGTAAPKTRPIGRYNVRSFITAPVEAGRVSADRDITVKGIAFDGGSGIARVEVSIDGGKSWTDARLGEELGKYSFRGFELSLRLPAGVHRLMSRATGKDGGTQPMEARWNPPGYMRNVIETVSVTAA</sequence>
<keyword evidence="9" id="KW-1185">Reference proteome</keyword>
<dbReference type="InterPro" id="IPR008335">
    <property type="entry name" value="Mopterin_OxRdtase_euk"/>
</dbReference>
<dbReference type="RefSeq" id="WP_290316098.1">
    <property type="nucleotide sequence ID" value="NZ_JAUFPN010000073.1"/>
</dbReference>
<evidence type="ECO:0000259" key="6">
    <source>
        <dbReference type="Pfam" id="PF00174"/>
    </source>
</evidence>
<evidence type="ECO:0000313" key="9">
    <source>
        <dbReference type="Proteomes" id="UP001529369"/>
    </source>
</evidence>
<comment type="caution">
    <text evidence="8">The sequence shown here is derived from an EMBL/GenBank/DDBJ whole genome shotgun (WGS) entry which is preliminary data.</text>
</comment>
<dbReference type="Proteomes" id="UP001529369">
    <property type="component" value="Unassembled WGS sequence"/>
</dbReference>
<name>A0ABT8A3L2_9PROT</name>
<organism evidence="8 9">
    <name type="scientific">Paeniroseomonas aquatica</name>
    <dbReference type="NCBI Taxonomy" id="373043"/>
    <lineage>
        <taxon>Bacteria</taxon>
        <taxon>Pseudomonadati</taxon>
        <taxon>Pseudomonadota</taxon>
        <taxon>Alphaproteobacteria</taxon>
        <taxon>Acetobacterales</taxon>
        <taxon>Acetobacteraceae</taxon>
        <taxon>Paeniroseomonas</taxon>
    </lineage>
</organism>
<dbReference type="PRINTS" id="PR00407">
    <property type="entry name" value="EUMOPTERIN"/>
</dbReference>
<keyword evidence="3" id="KW-0479">Metal-binding</keyword>
<dbReference type="InterPro" id="IPR014756">
    <property type="entry name" value="Ig_E-set"/>
</dbReference>
<dbReference type="Pfam" id="PF03404">
    <property type="entry name" value="Mo-co_dimer"/>
    <property type="match status" value="1"/>
</dbReference>
<dbReference type="EMBL" id="JAUFPN010000073">
    <property type="protein sequence ID" value="MDN3564304.1"/>
    <property type="molecule type" value="Genomic_DNA"/>
</dbReference>
<feature type="domain" description="Moybdenum cofactor oxidoreductase dimerisation" evidence="7">
    <location>
        <begin position="113"/>
        <end position="226"/>
    </location>
</feature>
<feature type="domain" description="Oxidoreductase molybdopterin-binding" evidence="6">
    <location>
        <begin position="3"/>
        <end position="86"/>
    </location>
</feature>
<dbReference type="InterPro" id="IPR000572">
    <property type="entry name" value="OxRdtase_Mopterin-bd_dom"/>
</dbReference>
<gene>
    <name evidence="8" type="ORF">QWZ14_07980</name>
</gene>
<dbReference type="InterPro" id="IPR005066">
    <property type="entry name" value="MoCF_OxRdtse_dimer"/>
</dbReference>
<comment type="cofactor">
    <cofactor evidence="1">
        <name>Mo-molybdopterin</name>
        <dbReference type="ChEBI" id="CHEBI:71302"/>
    </cofactor>
</comment>
<evidence type="ECO:0000256" key="5">
    <source>
        <dbReference type="SAM" id="MobiDB-lite"/>
    </source>
</evidence>